<organism evidence="2">
    <name type="scientific">Lichtheimia ramosa</name>
    <dbReference type="NCBI Taxonomy" id="688394"/>
    <lineage>
        <taxon>Eukaryota</taxon>
        <taxon>Fungi</taxon>
        <taxon>Fungi incertae sedis</taxon>
        <taxon>Mucoromycota</taxon>
        <taxon>Mucoromycotina</taxon>
        <taxon>Mucoromycetes</taxon>
        <taxon>Mucorales</taxon>
        <taxon>Lichtheimiaceae</taxon>
        <taxon>Lichtheimia</taxon>
    </lineage>
</organism>
<protein>
    <submittedName>
        <fullName evidence="2">Uncharacterized protein</fullName>
    </submittedName>
</protein>
<dbReference type="GO" id="GO:0006570">
    <property type="term" value="P:tyrosine metabolic process"/>
    <property type="evidence" value="ECO:0007669"/>
    <property type="project" value="TreeGrafter"/>
</dbReference>
<dbReference type="InterPro" id="IPR019734">
    <property type="entry name" value="TPR_rpt"/>
</dbReference>
<evidence type="ECO:0000256" key="1">
    <source>
        <dbReference type="ARBA" id="ARBA00006995"/>
    </source>
</evidence>
<dbReference type="PANTHER" id="PTHR21405">
    <property type="entry name" value="CDNA SEQUENCE BC021608"/>
    <property type="match status" value="1"/>
</dbReference>
<comment type="similarity">
    <text evidence="1">Belongs to the TTC36 family.</text>
</comment>
<dbReference type="InterPro" id="IPR011990">
    <property type="entry name" value="TPR-like_helical_dom_sf"/>
</dbReference>
<dbReference type="SUPFAM" id="SSF48452">
    <property type="entry name" value="TPR-like"/>
    <property type="match status" value="1"/>
</dbReference>
<dbReference type="Gene3D" id="1.25.40.10">
    <property type="entry name" value="Tetratricopeptide repeat domain"/>
    <property type="match status" value="1"/>
</dbReference>
<dbReference type="InterPro" id="IPR038906">
    <property type="entry name" value="TTC36"/>
</dbReference>
<dbReference type="OrthoDB" id="539634at2759"/>
<accession>A0A077W9C1</accession>
<evidence type="ECO:0000313" key="2">
    <source>
        <dbReference type="EMBL" id="CDS02673.1"/>
    </source>
</evidence>
<name>A0A077W9C1_9FUNG</name>
<dbReference type="Pfam" id="PF13181">
    <property type="entry name" value="TPR_8"/>
    <property type="match status" value="1"/>
</dbReference>
<sequence>MATSISDDAVLEFIFNPEAQGQPFSSLQQAVENKPEKEFAPELLKELQDLEKQAVNHANEGRLQDALNVLDQCITREPDYASAYNNRAQVHRLMKNNEAAMKDLDKVISTLGKGQPSILRQAYTQRAILKRSQGDAEGSRIDFEQGARFGNPIARTIAVQENPYAKMCNQMVMEMMSREMNPGCHNNTNE</sequence>
<reference evidence="2" key="1">
    <citation type="journal article" date="2014" name="Genome Announc.">
        <title>De novo whole-genome sequence and genome annotation of Lichtheimia ramosa.</title>
        <authorList>
            <person name="Linde J."/>
            <person name="Schwartze V."/>
            <person name="Binder U."/>
            <person name="Lass-Florl C."/>
            <person name="Voigt K."/>
            <person name="Horn F."/>
        </authorList>
    </citation>
    <scope>NUCLEOTIDE SEQUENCE</scope>
    <source>
        <strain evidence="2">JMRC FSU:6197</strain>
    </source>
</reference>
<proteinExistence type="inferred from homology"/>
<dbReference type="AlphaFoldDB" id="A0A077W9C1"/>
<dbReference type="EMBL" id="LK023313">
    <property type="protein sequence ID" value="CDS02673.1"/>
    <property type="molecule type" value="Genomic_DNA"/>
</dbReference>
<dbReference type="PANTHER" id="PTHR21405:SF0">
    <property type="entry name" value="TETRATRICOPEPTIDE REPEAT PROTEIN 36"/>
    <property type="match status" value="1"/>
</dbReference>
<gene>
    <name evidence="2" type="ORF">LRAMOSA00078</name>
</gene>